<dbReference type="PANTHER" id="PTHR30419:SF8">
    <property type="entry name" value="NITROGEN ASSIMILATION TRANSCRIPTIONAL ACTIVATOR-RELATED"/>
    <property type="match status" value="1"/>
</dbReference>
<dbReference type="PROSITE" id="PS50931">
    <property type="entry name" value="HTH_LYSR"/>
    <property type="match status" value="1"/>
</dbReference>
<keyword evidence="2" id="KW-0805">Transcription regulation</keyword>
<dbReference type="GO" id="GO:0003677">
    <property type="term" value="F:DNA binding"/>
    <property type="evidence" value="ECO:0007669"/>
    <property type="project" value="UniProtKB-KW"/>
</dbReference>
<keyword evidence="3" id="KW-0238">DNA-binding</keyword>
<keyword evidence="4" id="KW-0804">Transcription</keyword>
<evidence type="ECO:0000256" key="4">
    <source>
        <dbReference type="ARBA" id="ARBA00023163"/>
    </source>
</evidence>
<dbReference type="SUPFAM" id="SSF46785">
    <property type="entry name" value="Winged helix' DNA-binding domain"/>
    <property type="match status" value="1"/>
</dbReference>
<organism evidence="6 7">
    <name type="scientific">Roseibium aggregatum</name>
    <dbReference type="NCBI Taxonomy" id="187304"/>
    <lineage>
        <taxon>Bacteria</taxon>
        <taxon>Pseudomonadati</taxon>
        <taxon>Pseudomonadota</taxon>
        <taxon>Alphaproteobacteria</taxon>
        <taxon>Hyphomicrobiales</taxon>
        <taxon>Stappiaceae</taxon>
        <taxon>Roseibium</taxon>
    </lineage>
</organism>
<dbReference type="GO" id="GO:0003700">
    <property type="term" value="F:DNA-binding transcription factor activity"/>
    <property type="evidence" value="ECO:0007669"/>
    <property type="project" value="InterPro"/>
</dbReference>
<reference evidence="6" key="1">
    <citation type="submission" date="2020-12" db="EMBL/GenBank/DDBJ databases">
        <title>Oil enriched cultivation method for isolating marine PHA-producing bacteria.</title>
        <authorList>
            <person name="Zheng W."/>
            <person name="Yu S."/>
            <person name="Huang Y."/>
        </authorList>
    </citation>
    <scope>NUCLEOTIDE SEQUENCE</scope>
    <source>
        <strain evidence="6">SY-2-12</strain>
    </source>
</reference>
<dbReference type="Gene3D" id="1.10.10.10">
    <property type="entry name" value="Winged helix-like DNA-binding domain superfamily/Winged helix DNA-binding domain"/>
    <property type="match status" value="1"/>
</dbReference>
<dbReference type="InterPro" id="IPR050950">
    <property type="entry name" value="HTH-type_LysR_regulators"/>
</dbReference>
<dbReference type="SUPFAM" id="SSF53850">
    <property type="entry name" value="Periplasmic binding protein-like II"/>
    <property type="match status" value="1"/>
</dbReference>
<gene>
    <name evidence="6" type="ORF">JF539_14280</name>
</gene>
<evidence type="ECO:0000313" key="6">
    <source>
        <dbReference type="EMBL" id="MBN9671513.1"/>
    </source>
</evidence>
<accession>A0A939EG18</accession>
<dbReference type="FunFam" id="1.10.10.10:FF:000001">
    <property type="entry name" value="LysR family transcriptional regulator"/>
    <property type="match status" value="1"/>
</dbReference>
<comment type="similarity">
    <text evidence="1">Belongs to the LysR transcriptional regulatory family.</text>
</comment>
<dbReference type="InterPro" id="IPR000847">
    <property type="entry name" value="LysR_HTH_N"/>
</dbReference>
<dbReference type="PANTHER" id="PTHR30419">
    <property type="entry name" value="HTH-TYPE TRANSCRIPTIONAL REGULATOR YBHD"/>
    <property type="match status" value="1"/>
</dbReference>
<dbReference type="InterPro" id="IPR036390">
    <property type="entry name" value="WH_DNA-bd_sf"/>
</dbReference>
<evidence type="ECO:0000256" key="2">
    <source>
        <dbReference type="ARBA" id="ARBA00023015"/>
    </source>
</evidence>
<dbReference type="EMBL" id="JAEKJZ010000002">
    <property type="protein sequence ID" value="MBN9671513.1"/>
    <property type="molecule type" value="Genomic_DNA"/>
</dbReference>
<evidence type="ECO:0000256" key="1">
    <source>
        <dbReference type="ARBA" id="ARBA00009437"/>
    </source>
</evidence>
<dbReference type="InterPro" id="IPR036388">
    <property type="entry name" value="WH-like_DNA-bd_sf"/>
</dbReference>
<dbReference type="InterPro" id="IPR005119">
    <property type="entry name" value="LysR_subst-bd"/>
</dbReference>
<dbReference type="Gene3D" id="3.40.190.290">
    <property type="match status" value="1"/>
</dbReference>
<protein>
    <submittedName>
        <fullName evidence="6">LysR family transcriptional regulator</fullName>
    </submittedName>
</protein>
<dbReference type="GO" id="GO:0005829">
    <property type="term" value="C:cytosol"/>
    <property type="evidence" value="ECO:0007669"/>
    <property type="project" value="TreeGrafter"/>
</dbReference>
<dbReference type="Pfam" id="PF00126">
    <property type="entry name" value="HTH_1"/>
    <property type="match status" value="1"/>
</dbReference>
<name>A0A939EG18_9HYPH</name>
<evidence type="ECO:0000313" key="7">
    <source>
        <dbReference type="Proteomes" id="UP000664096"/>
    </source>
</evidence>
<dbReference type="PRINTS" id="PR00039">
    <property type="entry name" value="HTHLYSR"/>
</dbReference>
<dbReference type="AlphaFoldDB" id="A0A939EG18"/>
<dbReference type="Proteomes" id="UP000664096">
    <property type="component" value="Unassembled WGS sequence"/>
</dbReference>
<dbReference type="Pfam" id="PF03466">
    <property type="entry name" value="LysR_substrate"/>
    <property type="match status" value="1"/>
</dbReference>
<evidence type="ECO:0000259" key="5">
    <source>
        <dbReference type="PROSITE" id="PS50931"/>
    </source>
</evidence>
<sequence>MRTDYLGLEAFVAVAELGSFGKAASYLNLSQTALSHRIRKLEADLGVQLIVRTTREVSLTKEGQKLLPQVRRDLRQLADAYSGLRQRGRAKQEELSFACLPTFAYCYLSSILKTFSCECPNVSVQLEDQPVARIYELVQEGEVEFGISVVGARHWDLDIEEIYTEPYVLLVPCDHPLASRDSITRADLSGLDFVRIKTQSTNRKLIDEALGEHSSEFVWRYEVQNSAMAMRLVAEGVALTVLPSLTSGLFGAQLKALPFSDVKMQRTLGVVTRKGLPLSRPATRLLEIIRACLRDNH</sequence>
<comment type="caution">
    <text evidence="6">The sequence shown here is derived from an EMBL/GenBank/DDBJ whole genome shotgun (WGS) entry which is preliminary data.</text>
</comment>
<feature type="domain" description="HTH lysR-type" evidence="5">
    <location>
        <begin position="1"/>
        <end position="60"/>
    </location>
</feature>
<dbReference type="RefSeq" id="WP_207141337.1">
    <property type="nucleotide sequence ID" value="NZ_JAEKJZ010000002.1"/>
</dbReference>
<proteinExistence type="inferred from homology"/>
<evidence type="ECO:0000256" key="3">
    <source>
        <dbReference type="ARBA" id="ARBA00023125"/>
    </source>
</evidence>